<organism evidence="1 2">
    <name type="scientific">Tautonia plasticadhaerens</name>
    <dbReference type="NCBI Taxonomy" id="2527974"/>
    <lineage>
        <taxon>Bacteria</taxon>
        <taxon>Pseudomonadati</taxon>
        <taxon>Planctomycetota</taxon>
        <taxon>Planctomycetia</taxon>
        <taxon>Isosphaerales</taxon>
        <taxon>Isosphaeraceae</taxon>
        <taxon>Tautonia</taxon>
    </lineage>
</organism>
<dbReference type="KEGG" id="tpla:ElP_72930"/>
<name>A0A518HES3_9BACT</name>
<protein>
    <submittedName>
        <fullName evidence="1">Uncharacterized protein</fullName>
    </submittedName>
</protein>
<sequence>MRTTAASVGDRPGVSDEQGKVTCPCCGEALDLTRPDPRHAEMLLGLCPGCPSWTLIDARDGSVVDLIAVRLPARPPSSLRIARPLLARPDPALPRAAAL</sequence>
<reference evidence="1 2" key="1">
    <citation type="submission" date="2019-02" db="EMBL/GenBank/DDBJ databases">
        <title>Deep-cultivation of Planctomycetes and their phenomic and genomic characterization uncovers novel biology.</title>
        <authorList>
            <person name="Wiegand S."/>
            <person name="Jogler M."/>
            <person name="Boedeker C."/>
            <person name="Pinto D."/>
            <person name="Vollmers J."/>
            <person name="Rivas-Marin E."/>
            <person name="Kohn T."/>
            <person name="Peeters S.H."/>
            <person name="Heuer A."/>
            <person name="Rast P."/>
            <person name="Oberbeckmann S."/>
            <person name="Bunk B."/>
            <person name="Jeske O."/>
            <person name="Meyerdierks A."/>
            <person name="Storesund J.E."/>
            <person name="Kallscheuer N."/>
            <person name="Luecker S."/>
            <person name="Lage O.M."/>
            <person name="Pohl T."/>
            <person name="Merkel B.J."/>
            <person name="Hornburger P."/>
            <person name="Mueller R.-W."/>
            <person name="Bruemmer F."/>
            <person name="Labrenz M."/>
            <person name="Spormann A.M."/>
            <person name="Op den Camp H."/>
            <person name="Overmann J."/>
            <person name="Amann R."/>
            <person name="Jetten M.S.M."/>
            <person name="Mascher T."/>
            <person name="Medema M.H."/>
            <person name="Devos D.P."/>
            <person name="Kaster A.-K."/>
            <person name="Ovreas L."/>
            <person name="Rohde M."/>
            <person name="Galperin M.Y."/>
            <person name="Jogler C."/>
        </authorList>
    </citation>
    <scope>NUCLEOTIDE SEQUENCE [LARGE SCALE GENOMIC DNA]</scope>
    <source>
        <strain evidence="1 2">ElP</strain>
        <plasmid evidence="2">pelp_1</plasmid>
    </source>
</reference>
<keyword evidence="1" id="KW-0614">Plasmid</keyword>
<geneLocation type="plasmid" evidence="2">
    <name>pelp_1</name>
</geneLocation>
<dbReference type="Proteomes" id="UP000317835">
    <property type="component" value="Plasmid pElP_1"/>
</dbReference>
<dbReference type="RefSeq" id="WP_145279565.1">
    <property type="nucleotide sequence ID" value="NZ_CP036427.1"/>
</dbReference>
<proteinExistence type="predicted"/>
<dbReference type="OrthoDB" id="290523at2"/>
<evidence type="ECO:0000313" key="1">
    <source>
        <dbReference type="EMBL" id="QDV39328.1"/>
    </source>
</evidence>
<dbReference type="EMBL" id="CP036427">
    <property type="protein sequence ID" value="QDV39328.1"/>
    <property type="molecule type" value="Genomic_DNA"/>
</dbReference>
<keyword evidence="2" id="KW-1185">Reference proteome</keyword>
<gene>
    <name evidence="1" type="ORF">ElP_72930</name>
</gene>
<evidence type="ECO:0000313" key="2">
    <source>
        <dbReference type="Proteomes" id="UP000317835"/>
    </source>
</evidence>
<accession>A0A518HES3</accession>
<dbReference type="AlphaFoldDB" id="A0A518HES3"/>